<proteinExistence type="predicted"/>
<feature type="non-terminal residue" evidence="2">
    <location>
        <position position="1"/>
    </location>
</feature>
<organism evidence="2 3">
    <name type="scientific">Funneliformis mosseae</name>
    <name type="common">Endomycorrhizal fungus</name>
    <name type="synonym">Glomus mosseae</name>
    <dbReference type="NCBI Taxonomy" id="27381"/>
    <lineage>
        <taxon>Eukaryota</taxon>
        <taxon>Fungi</taxon>
        <taxon>Fungi incertae sedis</taxon>
        <taxon>Mucoromycota</taxon>
        <taxon>Glomeromycotina</taxon>
        <taxon>Glomeromycetes</taxon>
        <taxon>Glomerales</taxon>
        <taxon>Glomeraceae</taxon>
        <taxon>Funneliformis</taxon>
    </lineage>
</organism>
<evidence type="ECO:0000256" key="1">
    <source>
        <dbReference type="SAM" id="MobiDB-lite"/>
    </source>
</evidence>
<name>A0A9N9CUJ8_FUNMO</name>
<feature type="compositionally biased region" description="Basic and acidic residues" evidence="1">
    <location>
        <begin position="223"/>
        <end position="233"/>
    </location>
</feature>
<evidence type="ECO:0000313" key="2">
    <source>
        <dbReference type="EMBL" id="CAG8615668.1"/>
    </source>
</evidence>
<reference evidence="2" key="1">
    <citation type="submission" date="2021-06" db="EMBL/GenBank/DDBJ databases">
        <authorList>
            <person name="Kallberg Y."/>
            <person name="Tangrot J."/>
            <person name="Rosling A."/>
        </authorList>
    </citation>
    <scope>NUCLEOTIDE SEQUENCE</scope>
    <source>
        <strain evidence="2">87-6 pot B 2015</strain>
    </source>
</reference>
<gene>
    <name evidence="2" type="ORF">FMOSSE_LOCUS9704</name>
</gene>
<dbReference type="Proteomes" id="UP000789375">
    <property type="component" value="Unassembled WGS sequence"/>
</dbReference>
<feature type="region of interest" description="Disordered" evidence="1">
    <location>
        <begin position="210"/>
        <end position="233"/>
    </location>
</feature>
<sequence>DGLYNNLIIPDIYEYKGKLIVGKIDEKQTTTSSNAPKLEERTKEIDRLERKLNETSHVTVDSNPFNCIQLNEPTVNIRNDNGLNVCYSSKFIDASEFITMKATISPGISATSYIEIEKLQESLDNRKEDIDEILKSHSVYAIGIDFQNDSIRPCISCWVAKPLDTSILEDLEAMFDNQYEAINQILIFDQSDINQNLSESSSSRDHIIEEFGDSDSTRNSLPNDRENSKKEQESVKKEEIDYLTISSDAIVTTEYPEIYQKFTINVHLRAKYSPKKIRPELTYDINVYEIKIGNMLSNQLPLPFLQRRGCRGYFLDFVKVCVSPKSCISNDMHNALFTSLDTAYPESLNRSIEISNGRETNFEGQIGGEFGAVPKFAGHAKISGKNAKNTKYTSNEWECNYEGCHTTGDTWSHKYAANSLDKNGSHRTSYNPGHHSSKWSPNKNMGGFSINITQVVRFEFPPLGPKSLTRPKSITCPVIAHNLEISFGNLKDFDAKFAELARSNGGLYAIDNNISVRNPDSQDLKGKSIINRSFEPPKINELRKH</sequence>
<protein>
    <submittedName>
        <fullName evidence="2">3819_t:CDS:1</fullName>
    </submittedName>
</protein>
<dbReference type="EMBL" id="CAJVPP010002929">
    <property type="protein sequence ID" value="CAG8615668.1"/>
    <property type="molecule type" value="Genomic_DNA"/>
</dbReference>
<evidence type="ECO:0000313" key="3">
    <source>
        <dbReference type="Proteomes" id="UP000789375"/>
    </source>
</evidence>
<dbReference type="AlphaFoldDB" id="A0A9N9CUJ8"/>
<comment type="caution">
    <text evidence="2">The sequence shown here is derived from an EMBL/GenBank/DDBJ whole genome shotgun (WGS) entry which is preliminary data.</text>
</comment>
<keyword evidence="3" id="KW-1185">Reference proteome</keyword>
<accession>A0A9N9CUJ8</accession>